<dbReference type="AlphaFoldDB" id="A0AAN9G655"/>
<accession>A0AAN9G655</accession>
<sequence>MNEADFTKAVLELNFLPLTITTNPEMLKVYLPALRADLTVVDQIIYDLPQRLLQEPLNCPLSVFVSIEDNEYDQEAWKQLTQGLFNVNKFVGAHSYMKDPHNQKIICDLINADAAALQ</sequence>
<evidence type="ECO:0000313" key="2">
    <source>
        <dbReference type="Proteomes" id="UP001374579"/>
    </source>
</evidence>
<dbReference type="PANTHER" id="PTHR11487">
    <property type="entry name" value="THIOESTERASE"/>
    <property type="match status" value="1"/>
</dbReference>
<dbReference type="SUPFAM" id="SSF53474">
    <property type="entry name" value="alpha/beta-Hydrolases"/>
    <property type="match status" value="1"/>
</dbReference>
<proteinExistence type="predicted"/>
<gene>
    <name evidence="1" type="ORF">V1264_003918</name>
</gene>
<dbReference type="Proteomes" id="UP001374579">
    <property type="component" value="Unassembled WGS sequence"/>
</dbReference>
<evidence type="ECO:0000313" key="1">
    <source>
        <dbReference type="EMBL" id="KAK7096873.1"/>
    </source>
</evidence>
<dbReference type="Gene3D" id="3.40.50.1820">
    <property type="entry name" value="alpha/beta hydrolase"/>
    <property type="match status" value="1"/>
</dbReference>
<name>A0AAN9G655_9CAEN</name>
<dbReference type="EMBL" id="JBAMIC010000013">
    <property type="protein sequence ID" value="KAK7096873.1"/>
    <property type="molecule type" value="Genomic_DNA"/>
</dbReference>
<dbReference type="GO" id="GO:0008610">
    <property type="term" value="P:lipid biosynthetic process"/>
    <property type="evidence" value="ECO:0007669"/>
    <property type="project" value="TreeGrafter"/>
</dbReference>
<comment type="caution">
    <text evidence="1">The sequence shown here is derived from an EMBL/GenBank/DDBJ whole genome shotgun (WGS) entry which is preliminary data.</text>
</comment>
<reference evidence="1 2" key="1">
    <citation type="submission" date="2024-02" db="EMBL/GenBank/DDBJ databases">
        <title>Chromosome-scale genome assembly of the rough periwinkle Littorina saxatilis.</title>
        <authorList>
            <person name="De Jode A."/>
            <person name="Faria R."/>
            <person name="Formenti G."/>
            <person name="Sims Y."/>
            <person name="Smith T.P."/>
            <person name="Tracey A."/>
            <person name="Wood J.M.D."/>
            <person name="Zagrodzka Z.B."/>
            <person name="Johannesson K."/>
            <person name="Butlin R.K."/>
            <person name="Leder E.H."/>
        </authorList>
    </citation>
    <scope>NUCLEOTIDE SEQUENCE [LARGE SCALE GENOMIC DNA]</scope>
    <source>
        <strain evidence="1">Snail1</strain>
        <tissue evidence="1">Muscle</tissue>
    </source>
</reference>
<dbReference type="InterPro" id="IPR012223">
    <property type="entry name" value="TEII"/>
</dbReference>
<protein>
    <submittedName>
        <fullName evidence="1">Uncharacterized protein</fullName>
    </submittedName>
</protein>
<dbReference type="InterPro" id="IPR029058">
    <property type="entry name" value="AB_hydrolase_fold"/>
</dbReference>
<dbReference type="PANTHER" id="PTHR11487:SF0">
    <property type="entry name" value="S-ACYL FATTY ACID SYNTHASE THIOESTERASE, MEDIUM CHAIN"/>
    <property type="match status" value="1"/>
</dbReference>
<organism evidence="1 2">
    <name type="scientific">Littorina saxatilis</name>
    <dbReference type="NCBI Taxonomy" id="31220"/>
    <lineage>
        <taxon>Eukaryota</taxon>
        <taxon>Metazoa</taxon>
        <taxon>Spiralia</taxon>
        <taxon>Lophotrochozoa</taxon>
        <taxon>Mollusca</taxon>
        <taxon>Gastropoda</taxon>
        <taxon>Caenogastropoda</taxon>
        <taxon>Littorinimorpha</taxon>
        <taxon>Littorinoidea</taxon>
        <taxon>Littorinidae</taxon>
        <taxon>Littorina</taxon>
    </lineage>
</organism>
<keyword evidence="2" id="KW-1185">Reference proteome</keyword>